<keyword evidence="8" id="KW-0675">Receptor</keyword>
<dbReference type="PROSITE" id="PS50835">
    <property type="entry name" value="IG_LIKE"/>
    <property type="match status" value="1"/>
</dbReference>
<dbReference type="InterPro" id="IPR011009">
    <property type="entry name" value="Kinase-like_dom_sf"/>
</dbReference>
<dbReference type="GO" id="GO:0016020">
    <property type="term" value="C:membrane"/>
    <property type="evidence" value="ECO:0007669"/>
    <property type="project" value="UniProtKB-SubCell"/>
</dbReference>
<comment type="subcellular location">
    <subcellularLocation>
        <location evidence="1">Membrane</location>
        <topology evidence="1">Single-pass membrane protein</topology>
    </subcellularLocation>
</comment>
<dbReference type="InterPro" id="IPR001245">
    <property type="entry name" value="Ser-Thr/Tyr_kinase_cat_dom"/>
</dbReference>
<dbReference type="InterPro" id="IPR036179">
    <property type="entry name" value="Ig-like_dom_sf"/>
</dbReference>
<dbReference type="SUPFAM" id="SSF48726">
    <property type="entry name" value="Immunoglobulin"/>
    <property type="match status" value="1"/>
</dbReference>
<feature type="domain" description="Protein kinase" evidence="6">
    <location>
        <begin position="221"/>
        <end position="484"/>
    </location>
</feature>
<feature type="binding site" evidence="5">
    <location>
        <position position="371"/>
    </location>
    <ligand>
        <name>Mg(2+)</name>
        <dbReference type="ChEBI" id="CHEBI:18420"/>
    </ligand>
</feature>
<evidence type="ECO:0000256" key="2">
    <source>
        <dbReference type="ARBA" id="ARBA00022741"/>
    </source>
</evidence>
<keyword evidence="3" id="KW-0067">ATP-binding</keyword>
<dbReference type="OrthoDB" id="5979581at2759"/>
<comment type="caution">
    <text evidence="8">The sequence shown here is derived from an EMBL/GenBank/DDBJ whole genome shotgun (WGS) entry which is preliminary data.</text>
</comment>
<dbReference type="InterPro" id="IPR007110">
    <property type="entry name" value="Ig-like_dom"/>
</dbReference>
<reference evidence="8 9" key="1">
    <citation type="journal article" date="2017" name="PLoS Biol.">
        <title>The sea cucumber genome provides insights into morphological evolution and visceral regeneration.</title>
        <authorList>
            <person name="Zhang X."/>
            <person name="Sun L."/>
            <person name="Yuan J."/>
            <person name="Sun Y."/>
            <person name="Gao Y."/>
            <person name="Zhang L."/>
            <person name="Li S."/>
            <person name="Dai H."/>
            <person name="Hamel J.F."/>
            <person name="Liu C."/>
            <person name="Yu Y."/>
            <person name="Liu S."/>
            <person name="Lin W."/>
            <person name="Guo K."/>
            <person name="Jin S."/>
            <person name="Xu P."/>
            <person name="Storey K.B."/>
            <person name="Huan P."/>
            <person name="Zhang T."/>
            <person name="Zhou Y."/>
            <person name="Zhang J."/>
            <person name="Lin C."/>
            <person name="Li X."/>
            <person name="Xing L."/>
            <person name="Huo D."/>
            <person name="Sun M."/>
            <person name="Wang L."/>
            <person name="Mercier A."/>
            <person name="Li F."/>
            <person name="Yang H."/>
            <person name="Xiang J."/>
        </authorList>
    </citation>
    <scope>NUCLEOTIDE SEQUENCE [LARGE SCALE GENOMIC DNA]</scope>
    <source>
        <strain evidence="8">Shaxun</strain>
        <tissue evidence="8">Muscle</tissue>
    </source>
</reference>
<gene>
    <name evidence="8" type="ORF">BSL78_14105</name>
</gene>
<keyword evidence="5" id="KW-0479">Metal-binding</keyword>
<dbReference type="PIRSF" id="PIRSF000615">
    <property type="entry name" value="TyrPK_CSF1-R"/>
    <property type="match status" value="1"/>
</dbReference>
<protein>
    <submittedName>
        <fullName evidence="8">Putative ephrin type-A receptor 10</fullName>
    </submittedName>
</protein>
<dbReference type="GO" id="GO:0004672">
    <property type="term" value="F:protein kinase activity"/>
    <property type="evidence" value="ECO:0007669"/>
    <property type="project" value="InterPro"/>
</dbReference>
<evidence type="ECO:0000256" key="3">
    <source>
        <dbReference type="ARBA" id="ARBA00022840"/>
    </source>
</evidence>
<proteinExistence type="predicted"/>
<evidence type="ECO:0000256" key="5">
    <source>
        <dbReference type="PIRSR" id="PIRSR000615-3"/>
    </source>
</evidence>
<dbReference type="Gene3D" id="2.60.40.10">
    <property type="entry name" value="Immunoglobulins"/>
    <property type="match status" value="1"/>
</dbReference>
<keyword evidence="2" id="KW-0547">Nucleotide-binding</keyword>
<keyword evidence="5" id="KW-0460">Magnesium</keyword>
<accession>A0A2G8KLV6</accession>
<dbReference type="InterPro" id="IPR050198">
    <property type="entry name" value="Non-receptor_tyrosine_kinases"/>
</dbReference>
<dbReference type="Proteomes" id="UP000230750">
    <property type="component" value="Unassembled WGS sequence"/>
</dbReference>
<dbReference type="InterPro" id="IPR000719">
    <property type="entry name" value="Prot_kinase_dom"/>
</dbReference>
<sequence length="551" mass="62364">MIWTSSTGDILFIEEFRYSKNEKYSNFEIEDSGNQSRMIITNASLEDEGHYSCSDTISKATIQVNIEVAPRLSITYDGSSNPGPTFPNTISHLSISCLAEGARPSVSIRCKVGGSEWLRPKNKEILTRGSVFDTTVTLHFQFINDPNGTVVTCETSGQSSIKPITETQVLCSIKLRKQRNQDTTSNNEICQSDKRTLDPYQANYYTREDVKKKRHPKMVAEKDITIILNLKMGKIYKRWVGSVDLPWRSNTCVVITTMTDTARRTKDIQWEAFLRKCLELPKSNNLTTIEAISIQSDNMYLISEHLDCTTLHSMLTKNNYCSISLTVSDVIKHVTGVLEGVDVINKFGFLHPGLTTKKVLLTKEGQVKFYDFCLADDAPKIAELKKSEVTPVTVNQFPPETLSLNEYNVSSDVWSVAVVIWEIMAAGKPPFPDDKECYLDQMSDEPSFTWPEKYLQIKNTMLFDCWNRNPSHRPMIGSLKGSFLKEFQEVLTDSLYEAAVPSTYMPMRTPNAHKGIAEQILADISYEVSVSSTYMPMRTSKAYQETSEHVY</sequence>
<dbReference type="GO" id="GO:0046872">
    <property type="term" value="F:metal ion binding"/>
    <property type="evidence" value="ECO:0007669"/>
    <property type="project" value="UniProtKB-KW"/>
</dbReference>
<keyword evidence="4" id="KW-0325">Glycoprotein</keyword>
<dbReference type="AlphaFoldDB" id="A0A2G8KLV6"/>
<evidence type="ECO:0000259" key="7">
    <source>
        <dbReference type="PROSITE" id="PS50835"/>
    </source>
</evidence>
<feature type="domain" description="Ig-like" evidence="7">
    <location>
        <begin position="1"/>
        <end position="63"/>
    </location>
</feature>
<evidence type="ECO:0000313" key="8">
    <source>
        <dbReference type="EMBL" id="PIK48999.1"/>
    </source>
</evidence>
<dbReference type="InterPro" id="IPR013783">
    <property type="entry name" value="Ig-like_fold"/>
</dbReference>
<dbReference type="Pfam" id="PF07714">
    <property type="entry name" value="PK_Tyr_Ser-Thr"/>
    <property type="match status" value="1"/>
</dbReference>
<dbReference type="PROSITE" id="PS50011">
    <property type="entry name" value="PROTEIN_KINASE_DOM"/>
    <property type="match status" value="1"/>
</dbReference>
<evidence type="ECO:0000313" key="9">
    <source>
        <dbReference type="Proteomes" id="UP000230750"/>
    </source>
</evidence>
<dbReference type="Gene3D" id="1.10.510.10">
    <property type="entry name" value="Transferase(Phosphotransferase) domain 1"/>
    <property type="match status" value="1"/>
</dbReference>
<dbReference type="GO" id="GO:0005524">
    <property type="term" value="F:ATP binding"/>
    <property type="evidence" value="ECO:0007669"/>
    <property type="project" value="UniProtKB-KW"/>
</dbReference>
<name>A0A2G8KLV6_STIJA</name>
<keyword evidence="9" id="KW-1185">Reference proteome</keyword>
<evidence type="ECO:0000256" key="1">
    <source>
        <dbReference type="ARBA" id="ARBA00004167"/>
    </source>
</evidence>
<dbReference type="SUPFAM" id="SSF56112">
    <property type="entry name" value="Protein kinase-like (PK-like)"/>
    <property type="match status" value="1"/>
</dbReference>
<evidence type="ECO:0000259" key="6">
    <source>
        <dbReference type="PROSITE" id="PS50011"/>
    </source>
</evidence>
<evidence type="ECO:0000256" key="4">
    <source>
        <dbReference type="ARBA" id="ARBA00023180"/>
    </source>
</evidence>
<dbReference type="EMBL" id="MRZV01000487">
    <property type="protein sequence ID" value="PIK48999.1"/>
    <property type="molecule type" value="Genomic_DNA"/>
</dbReference>
<organism evidence="8 9">
    <name type="scientific">Stichopus japonicus</name>
    <name type="common">Sea cucumber</name>
    <dbReference type="NCBI Taxonomy" id="307972"/>
    <lineage>
        <taxon>Eukaryota</taxon>
        <taxon>Metazoa</taxon>
        <taxon>Echinodermata</taxon>
        <taxon>Eleutherozoa</taxon>
        <taxon>Echinozoa</taxon>
        <taxon>Holothuroidea</taxon>
        <taxon>Aspidochirotacea</taxon>
        <taxon>Aspidochirotida</taxon>
        <taxon>Stichopodidae</taxon>
        <taxon>Apostichopus</taxon>
    </lineage>
</organism>
<dbReference type="PANTHER" id="PTHR24418">
    <property type="entry name" value="TYROSINE-PROTEIN KINASE"/>
    <property type="match status" value="1"/>
</dbReference>